<keyword evidence="1" id="KW-0479">Metal-binding</keyword>
<reference evidence="6 7" key="1">
    <citation type="submission" date="2019-06" db="EMBL/GenBank/DDBJ databases">
        <title>Genome of new Rhodobacteraceae sp. SM1903.</title>
        <authorList>
            <person name="Ren X."/>
        </authorList>
    </citation>
    <scope>NUCLEOTIDE SEQUENCE [LARGE SCALE GENOMIC DNA]</scope>
    <source>
        <strain evidence="6 7">SM1903</strain>
    </source>
</reference>
<keyword evidence="2" id="KW-0378">Hydrolase</keyword>
<evidence type="ECO:0000259" key="5">
    <source>
        <dbReference type="Pfam" id="PF00149"/>
    </source>
</evidence>
<dbReference type="Gene3D" id="3.60.21.10">
    <property type="match status" value="1"/>
</dbReference>
<dbReference type="SUPFAM" id="SSF56300">
    <property type="entry name" value="Metallo-dependent phosphatases"/>
    <property type="match status" value="1"/>
</dbReference>
<dbReference type="Pfam" id="PF00149">
    <property type="entry name" value="Metallophos"/>
    <property type="match status" value="1"/>
</dbReference>
<gene>
    <name evidence="6" type="ORF">FHY64_06030</name>
</gene>
<evidence type="ECO:0000313" key="6">
    <source>
        <dbReference type="EMBL" id="TNY32834.1"/>
    </source>
</evidence>
<dbReference type="EMBL" id="VFFF01000001">
    <property type="protein sequence ID" value="TNY32834.1"/>
    <property type="molecule type" value="Genomic_DNA"/>
</dbReference>
<accession>A0A5C5GF95</accession>
<keyword evidence="7" id="KW-1185">Reference proteome</keyword>
<evidence type="ECO:0000313" key="7">
    <source>
        <dbReference type="Proteomes" id="UP000314011"/>
    </source>
</evidence>
<comment type="caution">
    <text evidence="6">The sequence shown here is derived from an EMBL/GenBank/DDBJ whole genome shotgun (WGS) entry which is preliminary data.</text>
</comment>
<dbReference type="Proteomes" id="UP000314011">
    <property type="component" value="Unassembled WGS sequence"/>
</dbReference>
<proteinExistence type="inferred from homology"/>
<dbReference type="InterPro" id="IPR029052">
    <property type="entry name" value="Metallo-depent_PP-like"/>
</dbReference>
<dbReference type="PANTHER" id="PTHR42988:SF2">
    <property type="entry name" value="CYCLIC NUCLEOTIDE PHOSPHODIESTERASE CBUA0032-RELATED"/>
    <property type="match status" value="1"/>
</dbReference>
<organism evidence="6 7">
    <name type="scientific">Pelagovum pacificum</name>
    <dbReference type="NCBI Taxonomy" id="2588711"/>
    <lineage>
        <taxon>Bacteria</taxon>
        <taxon>Pseudomonadati</taxon>
        <taxon>Pseudomonadota</taxon>
        <taxon>Alphaproteobacteria</taxon>
        <taxon>Rhodobacterales</taxon>
        <taxon>Paracoccaceae</taxon>
        <taxon>Pelagovum</taxon>
    </lineage>
</organism>
<dbReference type="PANTHER" id="PTHR42988">
    <property type="entry name" value="PHOSPHOHYDROLASE"/>
    <property type="match status" value="1"/>
</dbReference>
<feature type="domain" description="Calcineurin-like phosphoesterase" evidence="5">
    <location>
        <begin position="21"/>
        <end position="217"/>
    </location>
</feature>
<dbReference type="InterPro" id="IPR004843">
    <property type="entry name" value="Calcineurin-like_PHP"/>
</dbReference>
<dbReference type="AlphaFoldDB" id="A0A5C5GF95"/>
<evidence type="ECO:0000256" key="1">
    <source>
        <dbReference type="ARBA" id="ARBA00022723"/>
    </source>
</evidence>
<keyword evidence="3" id="KW-0408">Iron</keyword>
<name>A0A5C5GF95_9RHOB</name>
<sequence length="289" mass="31783">MVTWPWLSARRRTTRGTDMEKLLVFTDLHIVEDGRTIAGLDPFARLQATLEHALARHGDARRIIVMGDLAHEGKRKQYARLAALLQRVHLPVTLMLGNHDRRDRFLEAFPETAVDGEGFVQSVTDLDRHRIITLDTLEGPPWRRDAHGGVLGEARIAFLRQALETSDDRLPLVFTHHPAAKVGIGTVDEIRLADGREVLDLLAAHPGAHLFSGHVHRTISGSARGVPFTIFKSTCHQLALGLGAEDTGTFTDAPGGYGVIVLRKTGVTAHFEDVGRKVKEFDSDAASPT</sequence>
<evidence type="ECO:0000256" key="2">
    <source>
        <dbReference type="ARBA" id="ARBA00022801"/>
    </source>
</evidence>
<evidence type="ECO:0000256" key="3">
    <source>
        <dbReference type="ARBA" id="ARBA00023004"/>
    </source>
</evidence>
<comment type="similarity">
    <text evidence="4">Belongs to the cyclic nucleotide phosphodiesterase class-III family.</text>
</comment>
<evidence type="ECO:0000256" key="4">
    <source>
        <dbReference type="ARBA" id="ARBA00025742"/>
    </source>
</evidence>
<dbReference type="GO" id="GO:0046872">
    <property type="term" value="F:metal ion binding"/>
    <property type="evidence" value="ECO:0007669"/>
    <property type="project" value="UniProtKB-KW"/>
</dbReference>
<protein>
    <submittedName>
        <fullName evidence="6">Phosphodiesterase</fullName>
    </submittedName>
</protein>
<dbReference type="InterPro" id="IPR050884">
    <property type="entry name" value="CNP_phosphodiesterase-III"/>
</dbReference>
<dbReference type="OrthoDB" id="651281at2"/>
<dbReference type="GO" id="GO:0016787">
    <property type="term" value="F:hydrolase activity"/>
    <property type="evidence" value="ECO:0007669"/>
    <property type="project" value="UniProtKB-KW"/>
</dbReference>